<feature type="region of interest" description="Disordered" evidence="1">
    <location>
        <begin position="1"/>
        <end position="82"/>
    </location>
</feature>
<feature type="region of interest" description="Disordered" evidence="1">
    <location>
        <begin position="458"/>
        <end position="477"/>
    </location>
</feature>
<gene>
    <name evidence="2" type="ORF">CCUS01_15292</name>
</gene>
<proteinExistence type="predicted"/>
<dbReference type="Proteomes" id="UP001239213">
    <property type="component" value="Unassembled WGS sequence"/>
</dbReference>
<name>A0AAI9Y7U5_9PEZI</name>
<feature type="region of interest" description="Disordered" evidence="1">
    <location>
        <begin position="358"/>
        <end position="384"/>
    </location>
</feature>
<accession>A0AAI9Y7U5</accession>
<keyword evidence="3" id="KW-1185">Reference proteome</keyword>
<organism evidence="2 3">
    <name type="scientific">Colletotrichum cuscutae</name>
    <dbReference type="NCBI Taxonomy" id="1209917"/>
    <lineage>
        <taxon>Eukaryota</taxon>
        <taxon>Fungi</taxon>
        <taxon>Dikarya</taxon>
        <taxon>Ascomycota</taxon>
        <taxon>Pezizomycotina</taxon>
        <taxon>Sordariomycetes</taxon>
        <taxon>Hypocreomycetidae</taxon>
        <taxon>Glomerellales</taxon>
        <taxon>Glomerellaceae</taxon>
        <taxon>Colletotrichum</taxon>
        <taxon>Colletotrichum acutatum species complex</taxon>
    </lineage>
</organism>
<evidence type="ECO:0000256" key="1">
    <source>
        <dbReference type="SAM" id="MobiDB-lite"/>
    </source>
</evidence>
<dbReference type="AlphaFoldDB" id="A0AAI9Y7U5"/>
<evidence type="ECO:0000313" key="2">
    <source>
        <dbReference type="EMBL" id="KAK1485415.1"/>
    </source>
</evidence>
<feature type="compositionally biased region" description="Low complexity" evidence="1">
    <location>
        <begin position="10"/>
        <end position="29"/>
    </location>
</feature>
<sequence length="477" mass="53327">MSTVIPSPPATSTALPLPLATPKASSSSSQFDGSLPRSAAPTGRSQVTHVWLKQQHTTSNKSPSQRIPSTASQLQQKLEFGRWSPRARRAPVNVENTGALSPYRGVHSRSSQDLRFLAELRVTGPLYDKIRIQRTKGGELPSSWRKTLDPDDFPHWPTESVCCRSDSIFYSFYQATDNRLNNVTSVLCGLLPMILNQESSFLQLFATVTSRMIVYAVNHECPYSTMLLIEATGQFRRCRQRGYKCLVSELPNQEVDSAAANVYINHEEDKLRVLRGYSLELSVTVISPLTQKIHSSSLLQFVISRLAFTEDTRRESLHNHNSLWAHYEGILTNIRECLDADYGRSVLAAVFPDSADDTSSDHTSLLRPHLPPPTTPPSSDHTSLLRPHLLRPHFLRPHFLRPHFLRPHFLQRCLSLLPSELQRLSLKNSLPMTAAPPRTPGGLRIIAKAEFGEGDVITAAPRQPRSAKPSARVTEPE</sequence>
<protein>
    <submittedName>
        <fullName evidence="2">Uncharacterized protein</fullName>
    </submittedName>
</protein>
<comment type="caution">
    <text evidence="2">The sequence shown here is derived from an EMBL/GenBank/DDBJ whole genome shotgun (WGS) entry which is preliminary data.</text>
</comment>
<reference evidence="2" key="1">
    <citation type="submission" date="2016-11" db="EMBL/GenBank/DDBJ databases">
        <title>The genome sequence of Colletotrichum cuscutae.</title>
        <authorList>
            <person name="Baroncelli R."/>
        </authorList>
    </citation>
    <scope>NUCLEOTIDE SEQUENCE</scope>
    <source>
        <strain evidence="2">IMI 304802</strain>
    </source>
</reference>
<dbReference type="EMBL" id="MPDP01000069">
    <property type="protein sequence ID" value="KAK1485415.1"/>
    <property type="molecule type" value="Genomic_DNA"/>
</dbReference>
<evidence type="ECO:0000313" key="3">
    <source>
        <dbReference type="Proteomes" id="UP001239213"/>
    </source>
</evidence>
<feature type="compositionally biased region" description="Polar residues" evidence="1">
    <location>
        <begin position="43"/>
        <end position="76"/>
    </location>
</feature>